<evidence type="ECO:0000256" key="1">
    <source>
        <dbReference type="SAM" id="Phobius"/>
    </source>
</evidence>
<evidence type="ECO:0000313" key="3">
    <source>
        <dbReference type="EMBL" id="SPT53752.1"/>
    </source>
</evidence>
<dbReference type="EC" id="2.4.1.-" evidence="3"/>
<name>A0ABY1VPU0_9ACTO</name>
<keyword evidence="3" id="KW-0808">Transferase</keyword>
<feature type="transmembrane region" description="Helical" evidence="1">
    <location>
        <begin position="286"/>
        <end position="306"/>
    </location>
</feature>
<dbReference type="Proteomes" id="UP000250006">
    <property type="component" value="Unassembled WGS sequence"/>
</dbReference>
<comment type="caution">
    <text evidence="3">The sequence shown here is derived from an EMBL/GenBank/DDBJ whole genome shotgun (WGS) entry which is preliminary data.</text>
</comment>
<evidence type="ECO:0000259" key="2">
    <source>
        <dbReference type="Pfam" id="PF00535"/>
    </source>
</evidence>
<proteinExistence type="predicted"/>
<sequence>MIVQASRSASLEEYPFVTALLVTYNEAQHVSEALSSLLCQDYPTDMYEIIVIDGRSEDSTVEVAKSTVDNYIHNNVAYPQIRFLENPNRTLAAGWNRGFEQAKGRYVVRIDAHSTVGIDFLSTAVRSMKEHPCAAVGGRLETVASTQMGIAMRNVVSSRFGVGNSTFRVSNRPGYVDTVVYGLYDRKWFDSVGGFDESLQRSQDLEFHLRITNAGGRFYFDPRITATYFPRSTLTGLTRQAFGNGYWNMVLLRRSGSGLAIRHVVPLLFVLALSLSVIIGAMYLPVFWGLVGVLAVYGTLACISALRMSRNASVVGLTMLGYFVFHSSYGIGSIVGLLRAI</sequence>
<protein>
    <submittedName>
        <fullName evidence="3">Poly-beta-1,6-N-acetyl-D-glucosamine synthase</fullName>
        <ecNumber evidence="3">2.4.1.-</ecNumber>
    </submittedName>
</protein>
<dbReference type="CDD" id="cd02525">
    <property type="entry name" value="Succinoglycan_BP_ExoA"/>
    <property type="match status" value="1"/>
</dbReference>
<dbReference type="PANTHER" id="PTHR22916:SF64">
    <property type="entry name" value="TRANSFERASE, PUTATIVE-RELATED"/>
    <property type="match status" value="1"/>
</dbReference>
<feature type="domain" description="Glycosyltransferase 2-like" evidence="2">
    <location>
        <begin position="20"/>
        <end position="142"/>
    </location>
</feature>
<keyword evidence="1" id="KW-0812">Transmembrane</keyword>
<keyword evidence="1" id="KW-1133">Transmembrane helix</keyword>
<keyword evidence="1" id="KW-0472">Membrane</keyword>
<keyword evidence="4" id="KW-1185">Reference proteome</keyword>
<accession>A0ABY1VPU0</accession>
<gene>
    <name evidence="3" type="primary">icaA</name>
    <name evidence="3" type="ORF">NCTC11535_01433</name>
</gene>
<dbReference type="PANTHER" id="PTHR22916">
    <property type="entry name" value="GLYCOSYLTRANSFERASE"/>
    <property type="match status" value="1"/>
</dbReference>
<feature type="transmembrane region" description="Helical" evidence="1">
    <location>
        <begin position="313"/>
        <end position="338"/>
    </location>
</feature>
<dbReference type="InterPro" id="IPR029044">
    <property type="entry name" value="Nucleotide-diphossugar_trans"/>
</dbReference>
<feature type="transmembrane region" description="Helical" evidence="1">
    <location>
        <begin position="259"/>
        <end position="280"/>
    </location>
</feature>
<dbReference type="EMBL" id="UAPQ01000008">
    <property type="protein sequence ID" value="SPT53752.1"/>
    <property type="molecule type" value="Genomic_DNA"/>
</dbReference>
<dbReference type="InterPro" id="IPR001173">
    <property type="entry name" value="Glyco_trans_2-like"/>
</dbReference>
<dbReference type="Gene3D" id="3.90.550.10">
    <property type="entry name" value="Spore Coat Polysaccharide Biosynthesis Protein SpsA, Chain A"/>
    <property type="match status" value="1"/>
</dbReference>
<reference evidence="3 4" key="1">
    <citation type="submission" date="2018-06" db="EMBL/GenBank/DDBJ databases">
        <authorList>
            <consortium name="Pathogen Informatics"/>
            <person name="Doyle S."/>
        </authorList>
    </citation>
    <scope>NUCLEOTIDE SEQUENCE [LARGE SCALE GENOMIC DNA]</scope>
    <source>
        <strain evidence="3 4">NCTC11535</strain>
    </source>
</reference>
<organism evidence="3 4">
    <name type="scientific">Actinomyces bovis</name>
    <dbReference type="NCBI Taxonomy" id="1658"/>
    <lineage>
        <taxon>Bacteria</taxon>
        <taxon>Bacillati</taxon>
        <taxon>Actinomycetota</taxon>
        <taxon>Actinomycetes</taxon>
        <taxon>Actinomycetales</taxon>
        <taxon>Actinomycetaceae</taxon>
        <taxon>Actinomyces</taxon>
    </lineage>
</organism>
<dbReference type="SUPFAM" id="SSF53448">
    <property type="entry name" value="Nucleotide-diphospho-sugar transferases"/>
    <property type="match status" value="1"/>
</dbReference>
<dbReference type="Pfam" id="PF00535">
    <property type="entry name" value="Glycos_transf_2"/>
    <property type="match status" value="1"/>
</dbReference>
<dbReference type="GO" id="GO:0016757">
    <property type="term" value="F:glycosyltransferase activity"/>
    <property type="evidence" value="ECO:0007669"/>
    <property type="project" value="UniProtKB-KW"/>
</dbReference>
<keyword evidence="3" id="KW-0328">Glycosyltransferase</keyword>
<evidence type="ECO:0000313" key="4">
    <source>
        <dbReference type="Proteomes" id="UP000250006"/>
    </source>
</evidence>